<evidence type="ECO:0000313" key="2">
    <source>
        <dbReference type="Proteomes" id="UP000094336"/>
    </source>
</evidence>
<gene>
    <name evidence="1" type="ORF">BABINDRAFT_159163</name>
</gene>
<accession>A0A1E3QY66</accession>
<organism evidence="1 2">
    <name type="scientific">Babjeviella inositovora NRRL Y-12698</name>
    <dbReference type="NCBI Taxonomy" id="984486"/>
    <lineage>
        <taxon>Eukaryota</taxon>
        <taxon>Fungi</taxon>
        <taxon>Dikarya</taxon>
        <taxon>Ascomycota</taxon>
        <taxon>Saccharomycotina</taxon>
        <taxon>Pichiomycetes</taxon>
        <taxon>Serinales incertae sedis</taxon>
        <taxon>Babjeviella</taxon>
    </lineage>
</organism>
<dbReference type="EMBL" id="KV454426">
    <property type="protein sequence ID" value="ODQ82610.1"/>
    <property type="molecule type" value="Genomic_DNA"/>
</dbReference>
<sequence>MDALQIQPHIDCTISALIRRRSDKISQQASHCGDCFRSSPSGLDRCIRGMPNNLFFAPPSTGCARCQTGAPDVGHQPPSPPGECACIIYIAFSEKRPYRSYHTPQGSQTRFSRRGK</sequence>
<reference evidence="2" key="1">
    <citation type="submission" date="2016-05" db="EMBL/GenBank/DDBJ databases">
        <title>Comparative genomics of biotechnologically important yeasts.</title>
        <authorList>
            <consortium name="DOE Joint Genome Institute"/>
            <person name="Riley R."/>
            <person name="Haridas S."/>
            <person name="Wolfe K.H."/>
            <person name="Lopes M.R."/>
            <person name="Hittinger C.T."/>
            <person name="Goker M."/>
            <person name="Salamov A."/>
            <person name="Wisecaver J."/>
            <person name="Long T.M."/>
            <person name="Aerts A.L."/>
            <person name="Barry K."/>
            <person name="Choi C."/>
            <person name="Clum A."/>
            <person name="Coughlan A.Y."/>
            <person name="Deshpande S."/>
            <person name="Douglass A.P."/>
            <person name="Hanson S.J."/>
            <person name="Klenk H.-P."/>
            <person name="Labutti K."/>
            <person name="Lapidus A."/>
            <person name="Lindquist E."/>
            <person name="Lipzen A."/>
            <person name="Meier-Kolthoff J.P."/>
            <person name="Ohm R.A."/>
            <person name="Otillar R.P."/>
            <person name="Pangilinan J."/>
            <person name="Peng Y."/>
            <person name="Rokas A."/>
            <person name="Rosa C.A."/>
            <person name="Scheuner C."/>
            <person name="Sibirny A.A."/>
            <person name="Slot J.C."/>
            <person name="Stielow J.B."/>
            <person name="Sun H."/>
            <person name="Kurtzman C.P."/>
            <person name="Blackwell M."/>
            <person name="Grigoriev I.V."/>
            <person name="Jeffries T.W."/>
        </authorList>
    </citation>
    <scope>NUCLEOTIDE SEQUENCE [LARGE SCALE GENOMIC DNA]</scope>
    <source>
        <strain evidence="2">NRRL Y-12698</strain>
    </source>
</reference>
<evidence type="ECO:0000313" key="1">
    <source>
        <dbReference type="EMBL" id="ODQ82610.1"/>
    </source>
</evidence>
<dbReference type="RefSeq" id="XP_018987938.1">
    <property type="nucleotide sequence ID" value="XM_019127495.1"/>
</dbReference>
<proteinExistence type="predicted"/>
<dbReference type="GeneID" id="30145348"/>
<dbReference type="Proteomes" id="UP000094336">
    <property type="component" value="Unassembled WGS sequence"/>
</dbReference>
<name>A0A1E3QY66_9ASCO</name>
<keyword evidence="2" id="KW-1185">Reference proteome</keyword>
<dbReference type="AlphaFoldDB" id="A0A1E3QY66"/>
<protein>
    <submittedName>
        <fullName evidence="1">Uncharacterized protein</fullName>
    </submittedName>
</protein>